<dbReference type="PIRSF" id="PIRSF028451">
    <property type="entry name" value="UCP028451"/>
    <property type="match status" value="1"/>
</dbReference>
<dbReference type="PANTHER" id="PTHR36452:SF1">
    <property type="entry name" value="DUF2461 DOMAIN-CONTAINING PROTEIN"/>
    <property type="match status" value="1"/>
</dbReference>
<dbReference type="Proteomes" id="UP000824214">
    <property type="component" value="Unassembled WGS sequence"/>
</dbReference>
<proteinExistence type="predicted"/>
<dbReference type="InterPro" id="IPR015996">
    <property type="entry name" value="UCP028451"/>
</dbReference>
<evidence type="ECO:0000313" key="2">
    <source>
        <dbReference type="Proteomes" id="UP000824214"/>
    </source>
</evidence>
<evidence type="ECO:0000313" key="1">
    <source>
        <dbReference type="EMBL" id="HJB36445.1"/>
    </source>
</evidence>
<reference evidence="1" key="2">
    <citation type="submission" date="2021-04" db="EMBL/GenBank/DDBJ databases">
        <authorList>
            <person name="Gilroy R."/>
        </authorList>
    </citation>
    <scope>NUCLEOTIDE SEQUENCE</scope>
    <source>
        <strain evidence="1">ChiBcolR8-3208</strain>
    </source>
</reference>
<accession>A0A9D2LW75</accession>
<organism evidence="1 2">
    <name type="scientific">Candidatus Acutalibacter ornithocaccae</name>
    <dbReference type="NCBI Taxonomy" id="2838416"/>
    <lineage>
        <taxon>Bacteria</taxon>
        <taxon>Bacillati</taxon>
        <taxon>Bacillota</taxon>
        <taxon>Clostridia</taxon>
        <taxon>Eubacteriales</taxon>
        <taxon>Acutalibacteraceae</taxon>
        <taxon>Acutalibacter</taxon>
    </lineage>
</organism>
<protein>
    <submittedName>
        <fullName evidence="1">DUF2461 domain-containing protein</fullName>
    </submittedName>
</protein>
<dbReference type="AlphaFoldDB" id="A0A9D2LW75"/>
<gene>
    <name evidence="1" type="ORF">H9942_00065</name>
</gene>
<sequence length="238" mass="28376">MDRPFSQKTLDFLFENRLHDSREWFAQHKKEYQELVIQPLRQLVMDLSPTMLELDPEFNTEPKVDKTICRVWRDTRYTKDPSLYRDHMWILFKRGGRMHGTDHPGMYVEINQDGFSYGCGFYHASTAYMSCLRERILAGDRAFQAAQEAYLGQKVFSMEGDCYKRPRYGHRSPEEQLWLERRGISFAADSHDFPLLFSPQLPEKLAQDMRLLFPVYRFLESTAQEVLRRETEQGLWQR</sequence>
<reference evidence="1" key="1">
    <citation type="journal article" date="2021" name="PeerJ">
        <title>Extensive microbial diversity within the chicken gut microbiome revealed by metagenomics and culture.</title>
        <authorList>
            <person name="Gilroy R."/>
            <person name="Ravi A."/>
            <person name="Getino M."/>
            <person name="Pursley I."/>
            <person name="Horton D.L."/>
            <person name="Alikhan N.F."/>
            <person name="Baker D."/>
            <person name="Gharbi K."/>
            <person name="Hall N."/>
            <person name="Watson M."/>
            <person name="Adriaenssens E.M."/>
            <person name="Foster-Nyarko E."/>
            <person name="Jarju S."/>
            <person name="Secka A."/>
            <person name="Antonio M."/>
            <person name="Oren A."/>
            <person name="Chaudhuri R.R."/>
            <person name="La Ragione R."/>
            <person name="Hildebrand F."/>
            <person name="Pallen M.J."/>
        </authorList>
    </citation>
    <scope>NUCLEOTIDE SEQUENCE</scope>
    <source>
        <strain evidence="1">ChiBcolR8-3208</strain>
    </source>
</reference>
<dbReference type="InterPro" id="IPR012808">
    <property type="entry name" value="CHP02453"/>
</dbReference>
<dbReference type="EMBL" id="DWXZ01000002">
    <property type="protein sequence ID" value="HJB36445.1"/>
    <property type="molecule type" value="Genomic_DNA"/>
</dbReference>
<comment type="caution">
    <text evidence="1">The sequence shown here is derived from an EMBL/GenBank/DDBJ whole genome shotgun (WGS) entry which is preliminary data.</text>
</comment>
<dbReference type="Pfam" id="PF09365">
    <property type="entry name" value="DUF2461"/>
    <property type="match status" value="1"/>
</dbReference>
<name>A0A9D2LW75_9FIRM</name>
<dbReference type="PANTHER" id="PTHR36452">
    <property type="entry name" value="CHROMOSOME 12, WHOLE GENOME SHOTGUN SEQUENCE"/>
    <property type="match status" value="1"/>
</dbReference>